<dbReference type="STRING" id="37659.GCA_000703125_00467"/>
<dbReference type="EMBL" id="PTIS01000008">
    <property type="protein sequence ID" value="PPK48267.1"/>
    <property type="molecule type" value="Genomic_DNA"/>
</dbReference>
<organism evidence="1 2">
    <name type="scientific">Clostridium algidicarnis DSM 15099</name>
    <dbReference type="NCBI Taxonomy" id="1121295"/>
    <lineage>
        <taxon>Bacteria</taxon>
        <taxon>Bacillati</taxon>
        <taxon>Bacillota</taxon>
        <taxon>Clostridia</taxon>
        <taxon>Eubacteriales</taxon>
        <taxon>Clostridiaceae</taxon>
        <taxon>Clostridium</taxon>
    </lineage>
</organism>
<name>A0A2S6FXD6_9CLOT</name>
<accession>A0A2S6FXD6</accession>
<comment type="caution">
    <text evidence="1">The sequence shown here is derived from an EMBL/GenBank/DDBJ whole genome shotgun (WGS) entry which is preliminary data.</text>
</comment>
<proteinExistence type="predicted"/>
<dbReference type="InterPro" id="IPR011322">
    <property type="entry name" value="N-reg_PII-like_a/b"/>
</dbReference>
<dbReference type="PROSITE" id="PS51343">
    <property type="entry name" value="PII_GLNB_DOM"/>
    <property type="match status" value="1"/>
</dbReference>
<sequence length="105" mass="11493">MFEVEAIIVIVDRGRAHKLIQSAKSVGAKGATTFYGRGTGESEGKRFFNLDVEPSKEVIIILSEKENSKKIMDEIIKVGKLNEPGTGIVFTVPVSSIVGLHHREL</sequence>
<protein>
    <submittedName>
        <fullName evidence="1">Nitrogen regulatory protein P-II family</fullName>
    </submittedName>
</protein>
<dbReference type="SUPFAM" id="SSF54913">
    <property type="entry name" value="GlnB-like"/>
    <property type="match status" value="1"/>
</dbReference>
<dbReference type="OrthoDB" id="9803021at2"/>
<dbReference type="Pfam" id="PF00543">
    <property type="entry name" value="P-II"/>
    <property type="match status" value="1"/>
</dbReference>
<reference evidence="1 2" key="1">
    <citation type="submission" date="2018-02" db="EMBL/GenBank/DDBJ databases">
        <title>Genomic Encyclopedia of Archaeal and Bacterial Type Strains, Phase II (KMG-II): from individual species to whole genera.</title>
        <authorList>
            <person name="Goeker M."/>
        </authorList>
    </citation>
    <scope>NUCLEOTIDE SEQUENCE [LARGE SCALE GENOMIC DNA]</scope>
    <source>
        <strain evidence="1 2">DSM 15099</strain>
    </source>
</reference>
<dbReference type="GO" id="GO:0006808">
    <property type="term" value="P:regulation of nitrogen utilization"/>
    <property type="evidence" value="ECO:0007669"/>
    <property type="project" value="InterPro"/>
</dbReference>
<dbReference type="SMART" id="SM00938">
    <property type="entry name" value="P-II"/>
    <property type="match status" value="1"/>
</dbReference>
<dbReference type="RefSeq" id="WP_104409860.1">
    <property type="nucleotide sequence ID" value="NZ_PTIS01000008.1"/>
</dbReference>
<dbReference type="Gene3D" id="3.30.70.120">
    <property type="match status" value="1"/>
</dbReference>
<dbReference type="InterPro" id="IPR002187">
    <property type="entry name" value="N-reg_PII"/>
</dbReference>
<gene>
    <name evidence="1" type="ORF">BD821_10828</name>
</gene>
<evidence type="ECO:0000313" key="1">
    <source>
        <dbReference type="EMBL" id="PPK48267.1"/>
    </source>
</evidence>
<evidence type="ECO:0000313" key="2">
    <source>
        <dbReference type="Proteomes" id="UP000239863"/>
    </source>
</evidence>
<dbReference type="Proteomes" id="UP000239863">
    <property type="component" value="Unassembled WGS sequence"/>
</dbReference>
<dbReference type="GO" id="GO:0030234">
    <property type="term" value="F:enzyme regulator activity"/>
    <property type="evidence" value="ECO:0007669"/>
    <property type="project" value="InterPro"/>
</dbReference>
<dbReference type="InterPro" id="IPR015867">
    <property type="entry name" value="N-reg_PII/ATP_PRibTrfase_C"/>
</dbReference>
<dbReference type="AlphaFoldDB" id="A0A2S6FXD6"/>